<protein>
    <recommendedName>
        <fullName evidence="4">EexN family lipoprotein</fullName>
    </recommendedName>
</protein>
<evidence type="ECO:0008006" key="4">
    <source>
        <dbReference type="Google" id="ProtNLM"/>
    </source>
</evidence>
<name>A0A3S9HFJ7_9BURK</name>
<gene>
    <name evidence="2" type="ORF">EJN92_02160</name>
</gene>
<evidence type="ECO:0000313" key="2">
    <source>
        <dbReference type="EMBL" id="AZP10924.1"/>
    </source>
</evidence>
<dbReference type="EMBL" id="CP034464">
    <property type="protein sequence ID" value="AZP10924.1"/>
    <property type="molecule type" value="Genomic_DNA"/>
</dbReference>
<keyword evidence="3" id="KW-1185">Reference proteome</keyword>
<proteinExistence type="predicted"/>
<dbReference type="Proteomes" id="UP000275663">
    <property type="component" value="Chromosome"/>
</dbReference>
<dbReference type="RefSeq" id="WP_126126323.1">
    <property type="nucleotide sequence ID" value="NZ_CP034464.1"/>
</dbReference>
<sequence length="101" mass="11652">MKNTKQILKHLLLLTIASIAACSKPYEPKTIKYYAEHIAEAKLLVDKCVPQREKIVGYVNTPQGLDCNNAIEAYQNDQWDQYQKKLQESVNKFKRPFVAPK</sequence>
<evidence type="ECO:0000313" key="3">
    <source>
        <dbReference type="Proteomes" id="UP000275663"/>
    </source>
</evidence>
<feature type="chain" id="PRO_5019532461" description="EexN family lipoprotein" evidence="1">
    <location>
        <begin position="21"/>
        <end position="101"/>
    </location>
</feature>
<accession>A0A3S9HFJ7</accession>
<organism evidence="2 3">
    <name type="scientific">Undibacterium parvum</name>
    <dbReference type="NCBI Taxonomy" id="401471"/>
    <lineage>
        <taxon>Bacteria</taxon>
        <taxon>Pseudomonadati</taxon>
        <taxon>Pseudomonadota</taxon>
        <taxon>Betaproteobacteria</taxon>
        <taxon>Burkholderiales</taxon>
        <taxon>Oxalobacteraceae</taxon>
        <taxon>Undibacterium</taxon>
    </lineage>
</organism>
<dbReference type="AlphaFoldDB" id="A0A3S9HFJ7"/>
<feature type="signal peptide" evidence="1">
    <location>
        <begin position="1"/>
        <end position="20"/>
    </location>
</feature>
<reference evidence="2 3" key="1">
    <citation type="journal article" date="2011" name="Int. J. Syst. Evol. Microbiol.">
        <title>Description of Undibacterium oligocarboniphilum sp. nov., isolated from purified water, and Undibacterium pigrum strain CCUG 49012 as the type strain of Undibacterium parvum sp. nov., and emended descriptions of the genus Undibacterium and the species Undibacterium pigrum.</title>
        <authorList>
            <person name="Eder W."/>
            <person name="Wanner G."/>
            <person name="Ludwig W."/>
            <person name="Busse H.J."/>
            <person name="Ziemke-Kageler F."/>
            <person name="Lang E."/>
        </authorList>
    </citation>
    <scope>NUCLEOTIDE SEQUENCE [LARGE SCALE GENOMIC DNA]</scope>
    <source>
        <strain evidence="2 3">DSM 23061</strain>
    </source>
</reference>
<evidence type="ECO:0000256" key="1">
    <source>
        <dbReference type="SAM" id="SignalP"/>
    </source>
</evidence>
<dbReference type="PROSITE" id="PS51257">
    <property type="entry name" value="PROKAR_LIPOPROTEIN"/>
    <property type="match status" value="1"/>
</dbReference>
<keyword evidence="1" id="KW-0732">Signal</keyword>
<dbReference type="KEGG" id="upv:EJN92_02160"/>